<dbReference type="InterPro" id="IPR011894">
    <property type="entry name" value="PorC_KorC"/>
</dbReference>
<dbReference type="Proteomes" id="UP000031366">
    <property type="component" value="Unassembled WGS sequence"/>
</dbReference>
<feature type="domain" description="Pyruvate/ketoisovalerate oxidoreductase catalytic" evidence="2">
    <location>
        <begin position="10"/>
        <end position="172"/>
    </location>
</feature>
<dbReference type="AlphaFoldDB" id="A0A0C1R022"/>
<gene>
    <name evidence="3" type="primary">porC</name>
    <name evidence="3" type="ORF">U732_3285</name>
</gene>
<dbReference type="InterPro" id="IPR051626">
    <property type="entry name" value="Oxidoreductase_gamma_subunit"/>
</dbReference>
<evidence type="ECO:0000259" key="2">
    <source>
        <dbReference type="Pfam" id="PF01558"/>
    </source>
</evidence>
<dbReference type="PANTHER" id="PTHR43366">
    <property type="entry name" value="PYRUVATE SYNTHASE SUBUNIT PORC"/>
    <property type="match status" value="1"/>
</dbReference>
<dbReference type="OrthoDB" id="9794954at2"/>
<evidence type="ECO:0000256" key="1">
    <source>
        <dbReference type="ARBA" id="ARBA00023002"/>
    </source>
</evidence>
<dbReference type="SUPFAM" id="SSF53323">
    <property type="entry name" value="Pyruvate-ferredoxin oxidoreductase, PFOR, domain III"/>
    <property type="match status" value="1"/>
</dbReference>
<dbReference type="STRING" id="29341.RSJ17_19515"/>
<evidence type="ECO:0000313" key="3">
    <source>
        <dbReference type="EMBL" id="KIE46732.1"/>
    </source>
</evidence>
<protein>
    <submittedName>
        <fullName evidence="3">Pyruvate synthase subunit porC</fullName>
        <ecNumber evidence="3">1.2.7.1</ecNumber>
    </submittedName>
</protein>
<dbReference type="RefSeq" id="WP_039632951.1">
    <property type="nucleotide sequence ID" value="NZ_AYSO01000016.1"/>
</dbReference>
<evidence type="ECO:0000313" key="4">
    <source>
        <dbReference type="Proteomes" id="UP000031366"/>
    </source>
</evidence>
<sequence>MIEIRWHGRGGQGAFTAAKILGASAYLFENKYSLAFPSFGPERRGAPIQSFTKIDDKKIIDRSEIRKCDYIVLLDETLFDKEYIKDLKPQGKVIINSSHAEKYEEYSEFVVIFDATQIALDILKRPTTNTAMIGAFIGLSNIISIGAVISGCENYLKGSVLEKNREVILASYNKVRGE</sequence>
<dbReference type="NCBIfam" id="TIGR02175">
    <property type="entry name" value="PorC_KorC"/>
    <property type="match status" value="1"/>
</dbReference>
<dbReference type="GO" id="GO:0019164">
    <property type="term" value="F:pyruvate synthase activity"/>
    <property type="evidence" value="ECO:0007669"/>
    <property type="project" value="UniProtKB-EC"/>
</dbReference>
<dbReference type="EC" id="1.2.7.1" evidence="3"/>
<dbReference type="EMBL" id="AYSO01000016">
    <property type="protein sequence ID" value="KIE46732.1"/>
    <property type="molecule type" value="Genomic_DNA"/>
</dbReference>
<dbReference type="InterPro" id="IPR019752">
    <property type="entry name" value="Pyrv/ketoisovalerate_OxRed_cat"/>
</dbReference>
<dbReference type="Pfam" id="PF01558">
    <property type="entry name" value="POR"/>
    <property type="match status" value="1"/>
</dbReference>
<comment type="caution">
    <text evidence="3">The sequence shown here is derived from an EMBL/GenBank/DDBJ whole genome shotgun (WGS) entry which is preliminary data.</text>
</comment>
<proteinExistence type="predicted"/>
<dbReference type="InterPro" id="IPR002869">
    <property type="entry name" value="Pyrv_flavodox_OxRed_cen"/>
</dbReference>
<dbReference type="Gene3D" id="3.40.920.10">
    <property type="entry name" value="Pyruvate-ferredoxin oxidoreductase, PFOR, domain III"/>
    <property type="match status" value="1"/>
</dbReference>
<dbReference type="PANTHER" id="PTHR43366:SF1">
    <property type="entry name" value="PYRUVATE SYNTHASE SUBUNIT PORC"/>
    <property type="match status" value="1"/>
</dbReference>
<keyword evidence="1 3" id="KW-0560">Oxidoreductase</keyword>
<reference evidence="3 4" key="1">
    <citation type="journal article" date="2015" name="Infect. Genet. Evol.">
        <title>Genomic sequences of six botulinum neurotoxin-producing strains representing three clostridial species illustrate the mobility and diversity of botulinum neurotoxin genes.</title>
        <authorList>
            <person name="Smith T.J."/>
            <person name="Hill K.K."/>
            <person name="Xie G."/>
            <person name="Foley B.T."/>
            <person name="Williamson C.H."/>
            <person name="Foster J.T."/>
            <person name="Johnson S.L."/>
            <person name="Chertkov O."/>
            <person name="Teshima H."/>
            <person name="Gibbons H.S."/>
            <person name="Johnsky L.A."/>
            <person name="Karavis M.A."/>
            <person name="Smith L.A."/>
        </authorList>
    </citation>
    <scope>NUCLEOTIDE SEQUENCE [LARGE SCALE GENOMIC DNA]</scope>
    <source>
        <strain evidence="3 4">CDC 2741</strain>
    </source>
</reference>
<organism evidence="3 4">
    <name type="scientific">Clostridium argentinense CDC 2741</name>
    <dbReference type="NCBI Taxonomy" id="1418104"/>
    <lineage>
        <taxon>Bacteria</taxon>
        <taxon>Bacillati</taxon>
        <taxon>Bacillota</taxon>
        <taxon>Clostridia</taxon>
        <taxon>Eubacteriales</taxon>
        <taxon>Clostridiaceae</taxon>
        <taxon>Clostridium</taxon>
    </lineage>
</organism>
<accession>A0A0C1R022</accession>
<name>A0A0C1R022_9CLOT</name>
<keyword evidence="4" id="KW-1185">Reference proteome</keyword>
<keyword evidence="3" id="KW-0670">Pyruvate</keyword>